<dbReference type="Gene3D" id="3.10.20.410">
    <property type="match status" value="1"/>
</dbReference>
<dbReference type="NCBIfam" id="NF011784">
    <property type="entry name" value="PRK15248.1"/>
    <property type="match status" value="1"/>
</dbReference>
<keyword evidence="7" id="KW-0472">Membrane</keyword>
<evidence type="ECO:0000313" key="12">
    <source>
        <dbReference type="EMBL" id="MDH0965529.1"/>
    </source>
</evidence>
<evidence type="ECO:0000256" key="7">
    <source>
        <dbReference type="ARBA" id="ARBA00023136"/>
    </source>
</evidence>
<dbReference type="Gene3D" id="2.60.40.3110">
    <property type="match status" value="1"/>
</dbReference>
<dbReference type="InterPro" id="IPR025885">
    <property type="entry name" value="PapC_N"/>
</dbReference>
<dbReference type="FunFam" id="2.60.40.3110:FF:000001">
    <property type="entry name" value="Putative fimbrial outer membrane usher"/>
    <property type="match status" value="1"/>
</dbReference>
<evidence type="ECO:0000256" key="1">
    <source>
        <dbReference type="ARBA" id="ARBA00004571"/>
    </source>
</evidence>
<dbReference type="EMBL" id="LEUS01000018">
    <property type="protein sequence ID" value="KLY33986.1"/>
    <property type="molecule type" value="Genomic_DNA"/>
</dbReference>
<evidence type="ECO:0000256" key="3">
    <source>
        <dbReference type="ARBA" id="ARBA00022448"/>
    </source>
</evidence>
<dbReference type="GO" id="GO:0015473">
    <property type="term" value="F:fimbrial usher porin activity"/>
    <property type="evidence" value="ECO:0007669"/>
    <property type="project" value="InterPro"/>
</dbReference>
<comment type="caution">
    <text evidence="12">The sequence shown here is derived from an EMBL/GenBank/DDBJ whole genome shotgun (WGS) entry which is preliminary data.</text>
</comment>
<name>A0A0J2HFU9_9ENTR</name>
<keyword evidence="3" id="KW-0813">Transport</keyword>
<accession>A0A0J2HFU9</accession>
<evidence type="ECO:0000313" key="14">
    <source>
        <dbReference type="Proteomes" id="UP001159937"/>
    </source>
</evidence>
<keyword evidence="6" id="KW-0732">Signal</keyword>
<evidence type="ECO:0000256" key="4">
    <source>
        <dbReference type="ARBA" id="ARBA00022452"/>
    </source>
</evidence>
<dbReference type="EMBL" id="JAOCBF010000035">
    <property type="protein sequence ID" value="MDH0965529.1"/>
    <property type="molecule type" value="Genomic_DNA"/>
</dbReference>
<proteinExistence type="inferred from homology"/>
<dbReference type="Proteomes" id="UP000036305">
    <property type="component" value="Unassembled WGS sequence"/>
</dbReference>
<reference evidence="12" key="2">
    <citation type="submission" date="2022-09" db="EMBL/GenBank/DDBJ databases">
        <title>Intensive care unit water sources are persistently colonized with multi-drug resistant bacteria and are the site of extensive horizontal gene transfer of antibiotic resistance genes.</title>
        <authorList>
            <person name="Diorio-Toth L."/>
        </authorList>
    </citation>
    <scope>NUCLEOTIDE SEQUENCE</scope>
    <source>
        <strain evidence="12">GD03918</strain>
    </source>
</reference>
<feature type="domain" description="PapC-like C-terminal" evidence="9">
    <location>
        <begin position="783"/>
        <end position="846"/>
    </location>
</feature>
<keyword evidence="5" id="KW-0812">Transmembrane</keyword>
<comment type="similarity">
    <text evidence="2">Belongs to the fimbrial export usher family.</text>
</comment>
<evidence type="ECO:0000313" key="13">
    <source>
        <dbReference type="Proteomes" id="UP000036305"/>
    </source>
</evidence>
<feature type="domain" description="PapC N-terminal" evidence="10">
    <location>
        <begin position="41"/>
        <end position="182"/>
    </location>
</feature>
<evidence type="ECO:0000256" key="8">
    <source>
        <dbReference type="ARBA" id="ARBA00023237"/>
    </source>
</evidence>
<dbReference type="InterPro" id="IPR043142">
    <property type="entry name" value="PapC-like_C_sf"/>
</dbReference>
<dbReference type="Proteomes" id="UP001159937">
    <property type="component" value="Unassembled WGS sequence"/>
</dbReference>
<evidence type="ECO:0000256" key="2">
    <source>
        <dbReference type="ARBA" id="ARBA00008064"/>
    </source>
</evidence>
<evidence type="ECO:0000256" key="5">
    <source>
        <dbReference type="ARBA" id="ARBA00022692"/>
    </source>
</evidence>
<comment type="subcellular location">
    <subcellularLocation>
        <location evidence="1">Cell outer membrane</location>
        <topology evidence="1">Multi-pass membrane protein</topology>
    </subcellularLocation>
</comment>
<dbReference type="Pfam" id="PF00577">
    <property type="entry name" value="Usher"/>
    <property type="match status" value="1"/>
</dbReference>
<dbReference type="SUPFAM" id="SSF141729">
    <property type="entry name" value="FimD N-terminal domain-like"/>
    <property type="match status" value="1"/>
</dbReference>
<evidence type="ECO:0000259" key="9">
    <source>
        <dbReference type="Pfam" id="PF13953"/>
    </source>
</evidence>
<evidence type="ECO:0000256" key="6">
    <source>
        <dbReference type="ARBA" id="ARBA00022729"/>
    </source>
</evidence>
<dbReference type="Gene3D" id="2.60.40.2070">
    <property type="match status" value="1"/>
</dbReference>
<reference evidence="11 13" key="1">
    <citation type="submission" date="2015-06" db="EMBL/GenBank/DDBJ databases">
        <title>The Genome Sequence of None.</title>
        <authorList>
            <consortium name="The Broad Institute Genomics Platform"/>
            <consortium name="The Broad Institute Genome Sequencing Center for Infectious Disease"/>
            <person name="Earl A.M."/>
            <person name="Onderdonk A.B."/>
            <person name="Kirby J."/>
            <person name="Ferraro M.J."/>
            <person name="Huang S."/>
            <person name="Spencer M."/>
            <person name="Fodor A."/>
            <person name="Hooper D."/>
            <person name="Dekker J."/>
            <person name="O'Brien T."/>
            <person name="Quan V."/>
            <person name="Gombosev A."/>
            <person name="Delaney M."/>
            <person name="DuBois A."/>
            <person name="Ernst C."/>
            <person name="Kim D.S."/>
            <person name="Rossman W."/>
            <person name="Gohs F."/>
            <person name="Petruso H."/>
            <person name="Nozar T."/>
            <person name="Mougeot F."/>
            <person name="Manson-McGuire A."/>
            <person name="Young S."/>
            <person name="Abouelleil A."/>
            <person name="Cao P."/>
            <person name="Chapman S.B."/>
            <person name="Griggs A."/>
            <person name="Priest M."/>
            <person name="Shea T."/>
            <person name="Wortman I."/>
            <person name="Wortman J.R."/>
            <person name="Nusbaum C."/>
            <person name="Birren B."/>
        </authorList>
    </citation>
    <scope>NUCLEOTIDE SEQUENCE [LARGE SCALE GENOMIC DNA]</scope>
    <source>
        <strain evidence="11 13">MGH87</strain>
    </source>
</reference>
<dbReference type="GO" id="GO:0009297">
    <property type="term" value="P:pilus assembly"/>
    <property type="evidence" value="ECO:0007669"/>
    <property type="project" value="InterPro"/>
</dbReference>
<keyword evidence="4" id="KW-1134">Transmembrane beta strand</keyword>
<dbReference type="InterPro" id="IPR025949">
    <property type="entry name" value="PapC-like_C"/>
</dbReference>
<organism evidence="12 14">
    <name type="scientific">Klebsiella michiganensis</name>
    <dbReference type="NCBI Taxonomy" id="1134687"/>
    <lineage>
        <taxon>Bacteria</taxon>
        <taxon>Pseudomonadati</taxon>
        <taxon>Pseudomonadota</taxon>
        <taxon>Gammaproteobacteria</taxon>
        <taxon>Enterobacterales</taxon>
        <taxon>Enterobacteriaceae</taxon>
        <taxon>Klebsiella/Raoultella group</taxon>
        <taxon>Klebsiella</taxon>
    </lineage>
</organism>
<dbReference type="PANTHER" id="PTHR30451:SF20">
    <property type="entry name" value="FIMBRIAE USHER"/>
    <property type="match status" value="1"/>
</dbReference>
<dbReference type="Pfam" id="PF13953">
    <property type="entry name" value="PapC_C"/>
    <property type="match status" value="1"/>
</dbReference>
<dbReference type="AlphaFoldDB" id="A0A0J2HFU9"/>
<dbReference type="InterPro" id="IPR042186">
    <property type="entry name" value="FimD_plug_dom"/>
</dbReference>
<protein>
    <submittedName>
        <fullName evidence="12">Fimbrial outer membrane usher protein</fullName>
    </submittedName>
</protein>
<dbReference type="Pfam" id="PF13954">
    <property type="entry name" value="PapC_N"/>
    <property type="match status" value="1"/>
</dbReference>
<dbReference type="PANTHER" id="PTHR30451">
    <property type="entry name" value="OUTER MEMBRANE USHER PROTEIN"/>
    <property type="match status" value="1"/>
</dbReference>
<dbReference type="Gene3D" id="2.60.40.2610">
    <property type="entry name" value="Outer membrane usher protein FimD, plug domain"/>
    <property type="match status" value="1"/>
</dbReference>
<dbReference type="RefSeq" id="WP_032751167.1">
    <property type="nucleotide sequence ID" value="NZ_CABGII010000035.1"/>
</dbReference>
<dbReference type="GO" id="GO:0009279">
    <property type="term" value="C:cell outer membrane"/>
    <property type="evidence" value="ECO:0007669"/>
    <property type="project" value="UniProtKB-SubCell"/>
</dbReference>
<evidence type="ECO:0000313" key="11">
    <source>
        <dbReference type="EMBL" id="KLY33986.1"/>
    </source>
</evidence>
<gene>
    <name evidence="12" type="ORF">N5C89_22090</name>
    <name evidence="11" type="ORF">SK91_02883</name>
</gene>
<keyword evidence="13" id="KW-1185">Reference proteome</keyword>
<keyword evidence="8" id="KW-0998">Cell outer membrane</keyword>
<evidence type="ECO:0000259" key="10">
    <source>
        <dbReference type="Pfam" id="PF13954"/>
    </source>
</evidence>
<dbReference type="InterPro" id="IPR037224">
    <property type="entry name" value="PapC_N_sf"/>
</dbReference>
<sequence length="862" mass="94953">MRNSIYNNICISNIWWRFNKVLLTISFVVTYLPSASAQDYYFDPALLKGSALGQDMERFNKKITPVQSGNYVLDVYVNNTLISISETINIMEREDGKTEPCLTRELIAKLAIRINAVVAAESHQCVPVSDAGATIQAEVDLSQSRLNLSVPQSNMFQNPRGFIPVENWDSGVMALFLRHNTNFTRTENTGTNFKYNYLWSNINAGTNLGLWQLRHTGNLRYADSNLGGSEYKYNAARTWGQRAIPALESVFTVGDSYTSNSLFGSLSFNGVKMATDKRMWPQGKRGYAPEVRGVAATTARVVIRQQGTVVYETTVSPGSFVINDLYNTKSKGDLHVEVIEAGGNISTFTVPYSSVPDSVRPGNWEYSVSLGRVRNYYSVNNRFIEGTLQRGMSNMLTANSGIRLAEDYQAALLGGVIATGAGAFGLNTTFSHARVENEQTTSGWRAEASYSRTFDTGTNLVLAAYRYSTSGFRDLQDVLGVRRQYHNGTEYWSETLRQKNKFSATVSQPMDEWGMLNLSGSTADYYDGRGRIKQLQLGYSNNWGQISYNLSIARQQTIMTNGRYFYSLRDSDYDTGNRQRYTENTISLGFSVPLDFGKNRSNLTFGLNKNRDTRSAQVGINGSAGEQSNFTYSLYGGAENYHNSGNATSWGGSGQQNTSVGAFRANLSAGKNYRQFGAGYSGTLVAHRGGLTVGPYASDTFAIIHAPGASGAIVKNGQGATIDRFGYAIHPSLTPYQYNNVGLDSRFINSDVELQGGSKKVVPYAGAMPMVSFETLHGRAILITASFDGEMPPMGADVFDSAGNEIGMVGQGGQIYARVEDNTGKLTVKWGKQDGQRCEIKYRLPKADNQPVTQIHLPCERR</sequence>
<dbReference type="InterPro" id="IPR000015">
    <property type="entry name" value="Fimb_usher"/>
</dbReference>